<gene>
    <name evidence="2" type="ORF">CMV30_02685</name>
</gene>
<dbReference type="AlphaFoldDB" id="A0A290Q9Q1"/>
<dbReference type="Gene3D" id="3.40.50.720">
    <property type="entry name" value="NAD(P)-binding Rossmann-like Domain"/>
    <property type="match status" value="1"/>
</dbReference>
<sequence>MQIYKDTLVGKVAFVTGAGSGIGRATAKLLAFAGARVAPLTRNREDSDSICAEIRHGGGEVLPVIGDVSKPSEIDAAVAAIHSTWQKLDIVVANAGINGLWAPIDEISVEEWTKTMTVNLTGTFVTLKPSLPLLKVSGGSVIIVSSVNGTRIFSNPGTAAYAVSKAGQAAFAKKAAIELAQHRIRVNVICPGSISTRIDDSVTHKDLDHIKIDASYPKGTVPLTEGQPGTAGQVAQLIWFLASDASSHITGTEVFIDGGESLLMG</sequence>
<dbReference type="GO" id="GO:0016616">
    <property type="term" value="F:oxidoreductase activity, acting on the CH-OH group of donors, NAD or NADP as acceptor"/>
    <property type="evidence" value="ECO:0007669"/>
    <property type="project" value="TreeGrafter"/>
</dbReference>
<dbReference type="SUPFAM" id="SSF51735">
    <property type="entry name" value="NAD(P)-binding Rossmann-fold domains"/>
    <property type="match status" value="1"/>
</dbReference>
<evidence type="ECO:0000256" key="1">
    <source>
        <dbReference type="ARBA" id="ARBA00006484"/>
    </source>
</evidence>
<keyword evidence="3" id="KW-1185">Reference proteome</keyword>
<dbReference type="Pfam" id="PF13561">
    <property type="entry name" value="adh_short_C2"/>
    <property type="match status" value="1"/>
</dbReference>
<protein>
    <submittedName>
        <fullName evidence="2">3-oxoacyl-[acyl-carrier-protein] reductase</fullName>
    </submittedName>
</protein>
<organism evidence="2 3">
    <name type="scientific">Nibricoccus aquaticus</name>
    <dbReference type="NCBI Taxonomy" id="2576891"/>
    <lineage>
        <taxon>Bacteria</taxon>
        <taxon>Pseudomonadati</taxon>
        <taxon>Verrucomicrobiota</taxon>
        <taxon>Opitutia</taxon>
        <taxon>Opitutales</taxon>
        <taxon>Opitutaceae</taxon>
        <taxon>Nibricoccus</taxon>
    </lineage>
</organism>
<accession>A0A290Q9Q1</accession>
<reference evidence="2 3" key="1">
    <citation type="submission" date="2017-09" db="EMBL/GenBank/DDBJ databases">
        <title>Complete genome sequence of Verrucomicrobial strain HZ-65, isolated from freshwater.</title>
        <authorList>
            <person name="Choi A."/>
        </authorList>
    </citation>
    <scope>NUCLEOTIDE SEQUENCE [LARGE SCALE GENOMIC DNA]</scope>
    <source>
        <strain evidence="2 3">HZ-65</strain>
    </source>
</reference>
<dbReference type="InterPro" id="IPR002347">
    <property type="entry name" value="SDR_fam"/>
</dbReference>
<comment type="similarity">
    <text evidence="1">Belongs to the short-chain dehydrogenases/reductases (SDR) family.</text>
</comment>
<name>A0A290Q9Q1_9BACT</name>
<dbReference type="CDD" id="cd05233">
    <property type="entry name" value="SDR_c"/>
    <property type="match status" value="1"/>
</dbReference>
<evidence type="ECO:0000313" key="2">
    <source>
        <dbReference type="EMBL" id="ATC62956.1"/>
    </source>
</evidence>
<dbReference type="RefSeq" id="WP_096054591.1">
    <property type="nucleotide sequence ID" value="NZ_CP023344.1"/>
</dbReference>
<dbReference type="EMBL" id="CP023344">
    <property type="protein sequence ID" value="ATC62956.1"/>
    <property type="molecule type" value="Genomic_DNA"/>
</dbReference>
<dbReference type="InterPro" id="IPR036291">
    <property type="entry name" value="NAD(P)-bd_dom_sf"/>
</dbReference>
<dbReference type="PRINTS" id="PR00080">
    <property type="entry name" value="SDRFAMILY"/>
</dbReference>
<dbReference type="FunFam" id="3.40.50.720:FF:000084">
    <property type="entry name" value="Short-chain dehydrogenase reductase"/>
    <property type="match status" value="1"/>
</dbReference>
<proteinExistence type="inferred from homology"/>
<dbReference type="PANTHER" id="PTHR42760">
    <property type="entry name" value="SHORT-CHAIN DEHYDROGENASES/REDUCTASES FAMILY MEMBER"/>
    <property type="match status" value="1"/>
</dbReference>
<dbReference type="Proteomes" id="UP000217265">
    <property type="component" value="Chromosome"/>
</dbReference>
<dbReference type="NCBIfam" id="NF004203">
    <property type="entry name" value="PRK05653.2-4"/>
    <property type="match status" value="1"/>
</dbReference>
<dbReference type="KEGG" id="vbh:CMV30_02685"/>
<dbReference type="PRINTS" id="PR00081">
    <property type="entry name" value="GDHRDH"/>
</dbReference>
<evidence type="ECO:0000313" key="3">
    <source>
        <dbReference type="Proteomes" id="UP000217265"/>
    </source>
</evidence>
<dbReference type="OrthoDB" id="9803333at2"/>